<evidence type="ECO:0000313" key="3">
    <source>
        <dbReference type="Proteomes" id="UP000030748"/>
    </source>
</evidence>
<dbReference type="AlphaFoldDB" id="A0A022RIL1"/>
<proteinExistence type="predicted"/>
<feature type="domain" description="CMP/dCMP-type deaminase" evidence="1">
    <location>
        <begin position="22"/>
        <end position="50"/>
    </location>
</feature>
<dbReference type="STRING" id="4155.A0A022RIL1"/>
<dbReference type="InterPro" id="IPR016193">
    <property type="entry name" value="Cytidine_deaminase-like"/>
</dbReference>
<dbReference type="Pfam" id="PF00383">
    <property type="entry name" value="dCMP_cyt_deam_1"/>
    <property type="match status" value="1"/>
</dbReference>
<dbReference type="Proteomes" id="UP000030748">
    <property type="component" value="Unassembled WGS sequence"/>
</dbReference>
<gene>
    <name evidence="2" type="ORF">MIMGU_mgv1a020933mg</name>
</gene>
<organism evidence="2 3">
    <name type="scientific">Erythranthe guttata</name>
    <name type="common">Yellow monkey flower</name>
    <name type="synonym">Mimulus guttatus</name>
    <dbReference type="NCBI Taxonomy" id="4155"/>
    <lineage>
        <taxon>Eukaryota</taxon>
        <taxon>Viridiplantae</taxon>
        <taxon>Streptophyta</taxon>
        <taxon>Embryophyta</taxon>
        <taxon>Tracheophyta</taxon>
        <taxon>Spermatophyta</taxon>
        <taxon>Magnoliopsida</taxon>
        <taxon>eudicotyledons</taxon>
        <taxon>Gunneridae</taxon>
        <taxon>Pentapetalae</taxon>
        <taxon>asterids</taxon>
        <taxon>lamiids</taxon>
        <taxon>Lamiales</taxon>
        <taxon>Phrymaceae</taxon>
        <taxon>Erythranthe</taxon>
    </lineage>
</organism>
<sequence length="108" mass="12211">MEAIDVLLQQWQKIGVTTEEVALRFSTCILYVTCEPCIMCASALSIIGMVMHIYLHSVCKFLFDTLTLSWHFMAPVSGIKEVYYGLLSLHTKSSGKLTRFDTKLIICN</sequence>
<feature type="non-terminal residue" evidence="2">
    <location>
        <position position="108"/>
    </location>
</feature>
<keyword evidence="3" id="KW-1185">Reference proteome</keyword>
<dbReference type="EMBL" id="KI630480">
    <property type="protein sequence ID" value="EYU38745.1"/>
    <property type="molecule type" value="Genomic_DNA"/>
</dbReference>
<name>A0A022RIL1_ERYGU</name>
<protein>
    <recommendedName>
        <fullName evidence="1">CMP/dCMP-type deaminase domain-containing protein</fullName>
    </recommendedName>
</protein>
<reference evidence="2 3" key="1">
    <citation type="journal article" date="2013" name="Proc. Natl. Acad. Sci. U.S.A.">
        <title>Fine-scale variation in meiotic recombination in Mimulus inferred from population shotgun sequencing.</title>
        <authorList>
            <person name="Hellsten U."/>
            <person name="Wright K.M."/>
            <person name="Jenkins J."/>
            <person name="Shu S."/>
            <person name="Yuan Y."/>
            <person name="Wessler S.R."/>
            <person name="Schmutz J."/>
            <person name="Willis J.H."/>
            <person name="Rokhsar D.S."/>
        </authorList>
    </citation>
    <scope>NUCLEOTIDE SEQUENCE [LARGE SCALE GENOMIC DNA]</scope>
    <source>
        <strain evidence="3">cv. DUN x IM62</strain>
    </source>
</reference>
<dbReference type="GO" id="GO:0003824">
    <property type="term" value="F:catalytic activity"/>
    <property type="evidence" value="ECO:0007669"/>
    <property type="project" value="InterPro"/>
</dbReference>
<evidence type="ECO:0000313" key="2">
    <source>
        <dbReference type="EMBL" id="EYU38745.1"/>
    </source>
</evidence>
<dbReference type="Gene3D" id="3.40.140.10">
    <property type="entry name" value="Cytidine Deaminase, domain 2"/>
    <property type="match status" value="1"/>
</dbReference>
<dbReference type="SUPFAM" id="SSF53927">
    <property type="entry name" value="Cytidine deaminase-like"/>
    <property type="match status" value="1"/>
</dbReference>
<accession>A0A022RIL1</accession>
<dbReference type="InterPro" id="IPR002125">
    <property type="entry name" value="CMP_dCMP_dom"/>
</dbReference>
<evidence type="ECO:0000259" key="1">
    <source>
        <dbReference type="Pfam" id="PF00383"/>
    </source>
</evidence>